<keyword evidence="11" id="KW-1185">Reference proteome</keyword>
<dbReference type="GO" id="GO:0140951">
    <property type="term" value="F:histone H3K27 trimethyltransferase activity"/>
    <property type="evidence" value="ECO:0007669"/>
    <property type="project" value="UniProtKB-EC"/>
</dbReference>
<keyword evidence="5" id="KW-0804">Transcription</keyword>
<dbReference type="PROSITE" id="PS51633">
    <property type="entry name" value="CXC"/>
    <property type="match status" value="1"/>
</dbReference>
<dbReference type="InterPro" id="IPR026489">
    <property type="entry name" value="CXC_dom"/>
</dbReference>
<dbReference type="PANTHER" id="PTHR45747:SF4">
    <property type="entry name" value="HISTONE-LYSINE N-METHYLTRANSFERASE E(Z)"/>
    <property type="match status" value="1"/>
</dbReference>
<feature type="compositionally biased region" description="Acidic residues" evidence="7">
    <location>
        <begin position="392"/>
        <end position="401"/>
    </location>
</feature>
<feature type="domain" description="SET" evidence="8">
    <location>
        <begin position="574"/>
        <end position="691"/>
    </location>
</feature>
<keyword evidence="4" id="KW-0805">Transcription regulation</keyword>
<evidence type="ECO:0000256" key="2">
    <source>
        <dbReference type="ARBA" id="ARBA00022679"/>
    </source>
</evidence>
<evidence type="ECO:0000259" key="9">
    <source>
        <dbReference type="PROSITE" id="PS51633"/>
    </source>
</evidence>
<dbReference type="EMBL" id="ML976038">
    <property type="protein sequence ID" value="KAF1942199.1"/>
    <property type="molecule type" value="Genomic_DNA"/>
</dbReference>
<dbReference type="GO" id="GO:0005634">
    <property type="term" value="C:nucleus"/>
    <property type="evidence" value="ECO:0007669"/>
    <property type="project" value="TreeGrafter"/>
</dbReference>
<comment type="catalytic activity">
    <reaction evidence="6">
        <text>L-lysyl(27)-[histone H3] + 3 S-adenosyl-L-methionine = N(6),N(6),N(6)-trimethyl-L-lysyl(27)-[histone H3] + 3 S-adenosyl-L-homocysteine + 3 H(+)</text>
        <dbReference type="Rhea" id="RHEA:60292"/>
        <dbReference type="Rhea" id="RHEA-COMP:15535"/>
        <dbReference type="Rhea" id="RHEA-COMP:15548"/>
        <dbReference type="ChEBI" id="CHEBI:15378"/>
        <dbReference type="ChEBI" id="CHEBI:29969"/>
        <dbReference type="ChEBI" id="CHEBI:57856"/>
        <dbReference type="ChEBI" id="CHEBI:59789"/>
        <dbReference type="ChEBI" id="CHEBI:61961"/>
        <dbReference type="EC" id="2.1.1.356"/>
    </reaction>
</comment>
<feature type="region of interest" description="Disordered" evidence="7">
    <location>
        <begin position="705"/>
        <end position="923"/>
    </location>
</feature>
<protein>
    <recommendedName>
        <fullName evidence="12">SET domain-containing protein</fullName>
    </recommendedName>
</protein>
<evidence type="ECO:0000256" key="4">
    <source>
        <dbReference type="ARBA" id="ARBA00023015"/>
    </source>
</evidence>
<evidence type="ECO:0000259" key="8">
    <source>
        <dbReference type="PROSITE" id="PS50280"/>
    </source>
</evidence>
<accession>A0A6A5SRL0</accession>
<gene>
    <name evidence="10" type="ORF">EJ02DRAFT_346180</name>
</gene>
<name>A0A6A5SRL0_9PLEO</name>
<feature type="compositionally biased region" description="Acidic residues" evidence="7">
    <location>
        <begin position="846"/>
        <end position="855"/>
    </location>
</feature>
<dbReference type="SMART" id="SM00317">
    <property type="entry name" value="SET"/>
    <property type="match status" value="1"/>
</dbReference>
<reference evidence="10" key="1">
    <citation type="journal article" date="2020" name="Stud. Mycol.">
        <title>101 Dothideomycetes genomes: a test case for predicting lifestyles and emergence of pathogens.</title>
        <authorList>
            <person name="Haridas S."/>
            <person name="Albert R."/>
            <person name="Binder M."/>
            <person name="Bloem J."/>
            <person name="Labutti K."/>
            <person name="Salamov A."/>
            <person name="Andreopoulos B."/>
            <person name="Baker S."/>
            <person name="Barry K."/>
            <person name="Bills G."/>
            <person name="Bluhm B."/>
            <person name="Cannon C."/>
            <person name="Castanera R."/>
            <person name="Culley D."/>
            <person name="Daum C."/>
            <person name="Ezra D."/>
            <person name="Gonzalez J."/>
            <person name="Henrissat B."/>
            <person name="Kuo A."/>
            <person name="Liang C."/>
            <person name="Lipzen A."/>
            <person name="Lutzoni F."/>
            <person name="Magnuson J."/>
            <person name="Mondo S."/>
            <person name="Nolan M."/>
            <person name="Ohm R."/>
            <person name="Pangilinan J."/>
            <person name="Park H.-J."/>
            <person name="Ramirez L."/>
            <person name="Alfaro M."/>
            <person name="Sun H."/>
            <person name="Tritt A."/>
            <person name="Yoshinaga Y."/>
            <person name="Zwiers L.-H."/>
            <person name="Turgeon B."/>
            <person name="Goodwin S."/>
            <person name="Spatafora J."/>
            <person name="Crous P."/>
            <person name="Grigoriev I."/>
        </authorList>
    </citation>
    <scope>NUCLEOTIDE SEQUENCE</scope>
    <source>
        <strain evidence="10">CBS 161.51</strain>
    </source>
</reference>
<dbReference type="Pfam" id="PF18264">
    <property type="entry name" value="preSET_CXC"/>
    <property type="match status" value="1"/>
</dbReference>
<dbReference type="GO" id="GO:0003682">
    <property type="term" value="F:chromatin binding"/>
    <property type="evidence" value="ECO:0007669"/>
    <property type="project" value="TreeGrafter"/>
</dbReference>
<dbReference type="InterPro" id="IPR045318">
    <property type="entry name" value="EZH1/2-like"/>
</dbReference>
<dbReference type="InterPro" id="IPR041355">
    <property type="entry name" value="Pre-SET_CXC"/>
</dbReference>
<sequence length="923" mass="105275">MLEPTALGTLQQGNKEETQAIKVDDYDTARTAVEDCLRRHVEERHETHAYLTWSKMWRQRTCQEQELRAQAYKRKGPSPPTLEEKYVQHVSPFAAMSPIQIPFDKKSTYPDISQAIFTKSKPKDTVIRSALVVPTTKYKSDAVNIPPFKEYVSLKHNILADNESKLLATPYFPDDEEEDSESRKELIKMLPKIYEMTHDQKGPLDLRKEQCKFYKDSIEAFLGEIGISWNDILYWLLGPEATIRLIVSTLPGSRQFEALYDDPHNHEDTFERDGETRDLPLFDSKSKKWQDFFLQLKEPTTTCLRLAAIACAVFFQECDFSIWYLARQSDLMQRHILRKTKDGQTVVKFTYRQAMCTVCHQHNCLLHGELREEPSESVPSRPKSPTRNHDNTEDEHTEEDDRLPAHHHDDSDFEKVINYKLPANPDAFNVRAESEAIPTKRPKPPNGKFNPSWWLQRIESQRWGNRKPFFPCNHDSSCEGAQCRCYMEGTTCEKTCKCSPVCNRRFPGCSCAAKSGKRVCISDKCFCMKFDRECDADLCGSCGATDILDPVNRYNEDVLAGRCGNVAIQRGVPRKTQLAHSRVHGFGLCMGEDIKIDEYIGEYTGETITISEGARRMEIYHHQKTMYLFTLNLKQEVDATYMGNKLRFINNADDKNSNCYPKNLLCNTVFRLALYAKVDIKAGAELYFNYNYPKELTETFKQPDGKTVAVKQTAKQKGKGKSSSSNEIQSVEDRPHTLASTAKTKARADRIEKRAAMQAKKSSQNSAPTLRPGPQRARKTAISEPDQQRVSQLLSRGIKSAPRTASRNQTSASEFGRDLEASNHDVPPVAVSQDTQATRSTQVVQDTDEEEDDLIPENNTQEDANEEDIPISDAAQDRGERRKAGILRRKQSDMAPVIRRKGGPRPRASRKRKRVVFDDSDED</sequence>
<dbReference type="SUPFAM" id="SSF82199">
    <property type="entry name" value="SET domain"/>
    <property type="match status" value="1"/>
</dbReference>
<dbReference type="Gene3D" id="2.170.270.10">
    <property type="entry name" value="SET domain"/>
    <property type="match status" value="1"/>
</dbReference>
<evidence type="ECO:0000256" key="6">
    <source>
        <dbReference type="ARBA" id="ARBA00048568"/>
    </source>
</evidence>
<dbReference type="OrthoDB" id="6141102at2759"/>
<dbReference type="InterPro" id="IPR046341">
    <property type="entry name" value="SET_dom_sf"/>
</dbReference>
<feature type="region of interest" description="Disordered" evidence="7">
    <location>
        <begin position="370"/>
        <end position="408"/>
    </location>
</feature>
<dbReference type="Proteomes" id="UP000800038">
    <property type="component" value="Unassembled WGS sequence"/>
</dbReference>
<keyword evidence="2" id="KW-0808">Transferase</keyword>
<dbReference type="PANTHER" id="PTHR45747">
    <property type="entry name" value="HISTONE-LYSINE N-METHYLTRANSFERASE E(Z)"/>
    <property type="match status" value="1"/>
</dbReference>
<evidence type="ECO:0000313" key="10">
    <source>
        <dbReference type="EMBL" id="KAF1942199.1"/>
    </source>
</evidence>
<evidence type="ECO:0000256" key="7">
    <source>
        <dbReference type="SAM" id="MobiDB-lite"/>
    </source>
</evidence>
<dbReference type="PROSITE" id="PS50280">
    <property type="entry name" value="SET"/>
    <property type="match status" value="1"/>
</dbReference>
<dbReference type="Pfam" id="PF00856">
    <property type="entry name" value="SET"/>
    <property type="match status" value="1"/>
</dbReference>
<evidence type="ECO:0000256" key="3">
    <source>
        <dbReference type="ARBA" id="ARBA00022691"/>
    </source>
</evidence>
<dbReference type="GO" id="GO:0032259">
    <property type="term" value="P:methylation"/>
    <property type="evidence" value="ECO:0007669"/>
    <property type="project" value="UniProtKB-KW"/>
</dbReference>
<evidence type="ECO:0008006" key="12">
    <source>
        <dbReference type="Google" id="ProtNLM"/>
    </source>
</evidence>
<evidence type="ECO:0000256" key="1">
    <source>
        <dbReference type="ARBA" id="ARBA00022603"/>
    </source>
</evidence>
<keyword evidence="1" id="KW-0489">Methyltransferase</keyword>
<feature type="compositionally biased region" description="Basic residues" evidence="7">
    <location>
        <begin position="898"/>
        <end position="914"/>
    </location>
</feature>
<feature type="domain" description="CXC" evidence="9">
    <location>
        <begin position="455"/>
        <end position="559"/>
    </location>
</feature>
<feature type="compositionally biased region" description="Polar residues" evidence="7">
    <location>
        <begin position="803"/>
        <end position="813"/>
    </location>
</feature>
<dbReference type="InterPro" id="IPR001214">
    <property type="entry name" value="SET_dom"/>
</dbReference>
<proteinExistence type="predicted"/>
<dbReference type="AlphaFoldDB" id="A0A6A5SRL0"/>
<feature type="compositionally biased region" description="Basic and acidic residues" evidence="7">
    <location>
        <begin position="746"/>
        <end position="755"/>
    </location>
</feature>
<organism evidence="10 11">
    <name type="scientific">Clathrospora elynae</name>
    <dbReference type="NCBI Taxonomy" id="706981"/>
    <lineage>
        <taxon>Eukaryota</taxon>
        <taxon>Fungi</taxon>
        <taxon>Dikarya</taxon>
        <taxon>Ascomycota</taxon>
        <taxon>Pezizomycotina</taxon>
        <taxon>Dothideomycetes</taxon>
        <taxon>Pleosporomycetidae</taxon>
        <taxon>Pleosporales</taxon>
        <taxon>Diademaceae</taxon>
        <taxon>Clathrospora</taxon>
    </lineage>
</organism>
<evidence type="ECO:0000256" key="5">
    <source>
        <dbReference type="ARBA" id="ARBA00023163"/>
    </source>
</evidence>
<evidence type="ECO:0000313" key="11">
    <source>
        <dbReference type="Proteomes" id="UP000800038"/>
    </source>
</evidence>
<dbReference type="GO" id="GO:0031507">
    <property type="term" value="P:heterochromatin formation"/>
    <property type="evidence" value="ECO:0007669"/>
    <property type="project" value="TreeGrafter"/>
</dbReference>
<keyword evidence="3" id="KW-0949">S-adenosyl-L-methionine</keyword>